<feature type="chain" id="PRO_5043270520" evidence="3">
    <location>
        <begin position="26"/>
        <end position="351"/>
    </location>
</feature>
<dbReference type="OrthoDB" id="411211at2759"/>
<dbReference type="PANTHER" id="PTHR10161">
    <property type="entry name" value="TARTRATE-RESISTANT ACID PHOSPHATASE TYPE 5"/>
    <property type="match status" value="1"/>
</dbReference>
<reference evidence="5" key="1">
    <citation type="submission" date="2022-10" db="EMBL/GenBank/DDBJ databases">
        <authorList>
            <person name="Chen Y."/>
            <person name="Dougan E. K."/>
            <person name="Chan C."/>
            <person name="Rhodes N."/>
            <person name="Thang M."/>
        </authorList>
    </citation>
    <scope>NUCLEOTIDE SEQUENCE</scope>
</reference>
<evidence type="ECO:0000313" key="5">
    <source>
        <dbReference type="EMBL" id="CAI3993750.1"/>
    </source>
</evidence>
<dbReference type="Pfam" id="PF00149">
    <property type="entry name" value="Metallophos"/>
    <property type="match status" value="1"/>
</dbReference>
<feature type="signal peptide" evidence="3">
    <location>
        <begin position="1"/>
        <end position="25"/>
    </location>
</feature>
<dbReference type="PANTHER" id="PTHR10161:SF14">
    <property type="entry name" value="TARTRATE-RESISTANT ACID PHOSPHATASE TYPE 5"/>
    <property type="match status" value="1"/>
</dbReference>
<dbReference type="Gene3D" id="3.60.21.10">
    <property type="match status" value="1"/>
</dbReference>
<dbReference type="InterPro" id="IPR029052">
    <property type="entry name" value="Metallo-depent_PP-like"/>
</dbReference>
<sequence>MALPRHWAHWLVAGLAAWLAGQLVGCDFDDGAEIITAPKRLGSYLVIGDWGWDAKAHGNLNTRRCQQLVANAMHKQFETLGDVNFVINVADSFYPDGVSSKDDPQWEVKWRQVYSPQVRGVPWYSIYGNHDYHADPCACTENVTSCAQVNGDISDLGYFYMPDSSWYRAHPEMDLEVIALDLNYYTWVNATCPHTSCPETCHSILKQRADHALQLFAERIRKSTASKWLVFSHYPSDYFPGGWNESIPLEWWSPSWLNLAAEERPQTLMNFLPELSNVSRSSIVYFGGHRHNVDQRTVASISPHTSWLSGGGGGWSTDGEQQGFVVGEIMEDGEVKTYPVLVDYADCTSDS</sequence>
<feature type="domain" description="Calcineurin-like phosphoesterase" evidence="4">
    <location>
        <begin position="45"/>
        <end position="237"/>
    </location>
</feature>
<keyword evidence="8" id="KW-1185">Reference proteome</keyword>
<evidence type="ECO:0000313" key="8">
    <source>
        <dbReference type="Proteomes" id="UP001152797"/>
    </source>
</evidence>
<dbReference type="InterPro" id="IPR004843">
    <property type="entry name" value="Calcineurin-like_PHP"/>
</dbReference>
<dbReference type="GO" id="GO:0016787">
    <property type="term" value="F:hydrolase activity"/>
    <property type="evidence" value="ECO:0007669"/>
    <property type="project" value="UniProtKB-KW"/>
</dbReference>
<evidence type="ECO:0000313" key="6">
    <source>
        <dbReference type="EMBL" id="CAL1147125.1"/>
    </source>
</evidence>
<dbReference type="SUPFAM" id="SSF56300">
    <property type="entry name" value="Metallo-dependent phosphatases"/>
    <property type="match status" value="1"/>
</dbReference>
<dbReference type="EMBL" id="CAMXCT020001868">
    <property type="protein sequence ID" value="CAL1147125.1"/>
    <property type="molecule type" value="Genomic_DNA"/>
</dbReference>
<evidence type="ECO:0000256" key="1">
    <source>
        <dbReference type="ARBA" id="ARBA00022729"/>
    </source>
</evidence>
<keyword evidence="2" id="KW-0378">Hydrolase</keyword>
<evidence type="ECO:0000256" key="2">
    <source>
        <dbReference type="ARBA" id="ARBA00022801"/>
    </source>
</evidence>
<dbReference type="AlphaFoldDB" id="A0A9P1CLH5"/>
<organism evidence="5">
    <name type="scientific">Cladocopium goreaui</name>
    <dbReference type="NCBI Taxonomy" id="2562237"/>
    <lineage>
        <taxon>Eukaryota</taxon>
        <taxon>Sar</taxon>
        <taxon>Alveolata</taxon>
        <taxon>Dinophyceae</taxon>
        <taxon>Suessiales</taxon>
        <taxon>Symbiodiniaceae</taxon>
        <taxon>Cladocopium</taxon>
    </lineage>
</organism>
<gene>
    <name evidence="5" type="ORF">C1SCF055_LOCUS20466</name>
</gene>
<evidence type="ECO:0000259" key="4">
    <source>
        <dbReference type="Pfam" id="PF00149"/>
    </source>
</evidence>
<proteinExistence type="predicted"/>
<evidence type="ECO:0000313" key="7">
    <source>
        <dbReference type="EMBL" id="CAL4781062.1"/>
    </source>
</evidence>
<evidence type="ECO:0000256" key="3">
    <source>
        <dbReference type="SAM" id="SignalP"/>
    </source>
</evidence>
<accession>A0A9P1CLH5</accession>
<dbReference type="EMBL" id="CAMXCT010001868">
    <property type="protein sequence ID" value="CAI3993750.1"/>
    <property type="molecule type" value="Genomic_DNA"/>
</dbReference>
<dbReference type="InterPro" id="IPR051558">
    <property type="entry name" value="Metallophosphoesterase_PAP"/>
</dbReference>
<dbReference type="EMBL" id="CAMXCT030001868">
    <property type="protein sequence ID" value="CAL4781062.1"/>
    <property type="molecule type" value="Genomic_DNA"/>
</dbReference>
<comment type="caution">
    <text evidence="5">The sequence shown here is derived from an EMBL/GenBank/DDBJ whole genome shotgun (WGS) entry which is preliminary data.</text>
</comment>
<name>A0A9P1CLH5_9DINO</name>
<dbReference type="Proteomes" id="UP001152797">
    <property type="component" value="Unassembled WGS sequence"/>
</dbReference>
<protein>
    <submittedName>
        <fullName evidence="7">Purple acid phosphatase 3</fullName>
    </submittedName>
</protein>
<keyword evidence="1 3" id="KW-0732">Signal</keyword>
<reference evidence="6" key="2">
    <citation type="submission" date="2024-04" db="EMBL/GenBank/DDBJ databases">
        <authorList>
            <person name="Chen Y."/>
            <person name="Shah S."/>
            <person name="Dougan E. K."/>
            <person name="Thang M."/>
            <person name="Chan C."/>
        </authorList>
    </citation>
    <scope>NUCLEOTIDE SEQUENCE [LARGE SCALE GENOMIC DNA]</scope>
</reference>